<sequence length="61" mass="7448">MEKLQISFKKLKRNEINSLYILYPFECLIKTFRLRSKKRSFLFNLKLQDKGSKENEKNFMA</sequence>
<reference evidence="1 2" key="1">
    <citation type="journal article" date="2018" name="Sci. Rep.">
        <title>Genomic signatures of local adaptation to the degree of environmental predictability in rotifers.</title>
        <authorList>
            <person name="Franch-Gras L."/>
            <person name="Hahn C."/>
            <person name="Garcia-Roger E.M."/>
            <person name="Carmona M.J."/>
            <person name="Serra M."/>
            <person name="Gomez A."/>
        </authorList>
    </citation>
    <scope>NUCLEOTIDE SEQUENCE [LARGE SCALE GENOMIC DNA]</scope>
    <source>
        <strain evidence="1">HYR1</strain>
    </source>
</reference>
<gene>
    <name evidence="1" type="ORF">BpHYR1_050797</name>
</gene>
<dbReference type="EMBL" id="REGN01012887">
    <property type="protein sequence ID" value="RMZ94659.1"/>
    <property type="molecule type" value="Genomic_DNA"/>
</dbReference>
<dbReference type="AlphaFoldDB" id="A0A3M7P6T1"/>
<proteinExistence type="predicted"/>
<evidence type="ECO:0000313" key="2">
    <source>
        <dbReference type="Proteomes" id="UP000276133"/>
    </source>
</evidence>
<protein>
    <submittedName>
        <fullName evidence="1">Uncharacterized protein</fullName>
    </submittedName>
</protein>
<dbReference type="Proteomes" id="UP000276133">
    <property type="component" value="Unassembled WGS sequence"/>
</dbReference>
<evidence type="ECO:0000313" key="1">
    <source>
        <dbReference type="EMBL" id="RMZ94659.1"/>
    </source>
</evidence>
<accession>A0A3M7P6T1</accession>
<organism evidence="1 2">
    <name type="scientific">Brachionus plicatilis</name>
    <name type="common">Marine rotifer</name>
    <name type="synonym">Brachionus muelleri</name>
    <dbReference type="NCBI Taxonomy" id="10195"/>
    <lineage>
        <taxon>Eukaryota</taxon>
        <taxon>Metazoa</taxon>
        <taxon>Spiralia</taxon>
        <taxon>Gnathifera</taxon>
        <taxon>Rotifera</taxon>
        <taxon>Eurotatoria</taxon>
        <taxon>Monogononta</taxon>
        <taxon>Pseudotrocha</taxon>
        <taxon>Ploima</taxon>
        <taxon>Brachionidae</taxon>
        <taxon>Brachionus</taxon>
    </lineage>
</organism>
<keyword evidence="2" id="KW-1185">Reference proteome</keyword>
<name>A0A3M7P6T1_BRAPC</name>
<comment type="caution">
    <text evidence="1">The sequence shown here is derived from an EMBL/GenBank/DDBJ whole genome shotgun (WGS) entry which is preliminary data.</text>
</comment>